<evidence type="ECO:0000313" key="11">
    <source>
        <dbReference type="EMBL" id="MEH2557423.1"/>
    </source>
</evidence>
<evidence type="ECO:0000256" key="7">
    <source>
        <dbReference type="ARBA" id="ARBA00023136"/>
    </source>
</evidence>
<evidence type="ECO:0000256" key="4">
    <source>
        <dbReference type="ARBA" id="ARBA00022679"/>
    </source>
</evidence>
<keyword evidence="8" id="KW-0270">Exopolysaccharide synthesis</keyword>
<evidence type="ECO:0000256" key="3">
    <source>
        <dbReference type="ARBA" id="ARBA00022475"/>
    </source>
</evidence>
<evidence type="ECO:0000259" key="10">
    <source>
        <dbReference type="Pfam" id="PF02397"/>
    </source>
</evidence>
<comment type="subcellular location">
    <subcellularLocation>
        <location evidence="1">Cell membrane</location>
    </subcellularLocation>
</comment>
<dbReference type="PANTHER" id="PTHR30576:SF4">
    <property type="entry name" value="UNDECAPRENYL-PHOSPHATE GALACTOSE PHOSPHOTRANSFERASE"/>
    <property type="match status" value="1"/>
</dbReference>
<keyword evidence="7 9" id="KW-0472">Membrane</keyword>
<proteinExistence type="inferred from homology"/>
<keyword evidence="6 9" id="KW-1133">Transmembrane helix</keyword>
<gene>
    <name evidence="11" type="ORF">V1286_004952</name>
</gene>
<dbReference type="RefSeq" id="WP_334483606.1">
    <property type="nucleotide sequence ID" value="NZ_JAZHRV010000001.1"/>
</dbReference>
<evidence type="ECO:0000256" key="8">
    <source>
        <dbReference type="ARBA" id="ARBA00023169"/>
    </source>
</evidence>
<feature type="transmembrane region" description="Helical" evidence="9">
    <location>
        <begin position="41"/>
        <end position="62"/>
    </location>
</feature>
<dbReference type="Proteomes" id="UP001364224">
    <property type="component" value="Unassembled WGS sequence"/>
</dbReference>
<dbReference type="EMBL" id="JAZHRV010000001">
    <property type="protein sequence ID" value="MEH2557423.1"/>
    <property type="molecule type" value="Genomic_DNA"/>
</dbReference>
<keyword evidence="5 9" id="KW-0812">Transmembrane</keyword>
<evidence type="ECO:0000256" key="6">
    <source>
        <dbReference type="ARBA" id="ARBA00022989"/>
    </source>
</evidence>
<evidence type="ECO:0000256" key="9">
    <source>
        <dbReference type="SAM" id="Phobius"/>
    </source>
</evidence>
<feature type="domain" description="Bacterial sugar transferase" evidence="10">
    <location>
        <begin position="36"/>
        <end position="227"/>
    </location>
</feature>
<reference evidence="11 12" key="1">
    <citation type="submission" date="2024-02" db="EMBL/GenBank/DDBJ databases">
        <title>Adaptive strategies in a cosmopolitan and abundant soil bacterium.</title>
        <authorList>
            <person name="Carini P."/>
        </authorList>
    </citation>
    <scope>NUCLEOTIDE SEQUENCE [LARGE SCALE GENOMIC DNA]</scope>
    <source>
        <strain evidence="11 12">AZCC 1608</strain>
    </source>
</reference>
<accession>A0ABU8BHH5</accession>
<sequence>MQLYQLPKSATTEVGLLIDRRIKQRSARYPIGGVPKRLLDILVSSSALLAFAPLFLLIALLLKVMDRGNILYRQPRVGFRSSTFGCLKFRTMAMDGDAVLARHLRDYPEAAREWAETRKLKCDPRVTAVGLVLRQTSLDELPQLWNVLRGDMSIVGPRPVVVEEITMYGPSAGHYLLTRPGLTGAWQVSGRNDVSYERRVSIDRDYVENWSFWNDIKIIAKTVPVLITAKGTY</sequence>
<comment type="similarity">
    <text evidence="2">Belongs to the bacterial sugar transferase family.</text>
</comment>
<dbReference type="InterPro" id="IPR003362">
    <property type="entry name" value="Bact_transf"/>
</dbReference>
<evidence type="ECO:0000313" key="12">
    <source>
        <dbReference type="Proteomes" id="UP001364224"/>
    </source>
</evidence>
<keyword evidence="12" id="KW-1185">Reference proteome</keyword>
<name>A0ABU8BHH5_9BRAD</name>
<evidence type="ECO:0000256" key="2">
    <source>
        <dbReference type="ARBA" id="ARBA00006464"/>
    </source>
</evidence>
<protein>
    <submittedName>
        <fullName evidence="11">Exopolysaccharide production protein ExoY</fullName>
    </submittedName>
</protein>
<evidence type="ECO:0000256" key="5">
    <source>
        <dbReference type="ARBA" id="ARBA00022692"/>
    </source>
</evidence>
<organism evidence="11 12">
    <name type="scientific">Bradyrhizobium algeriense</name>
    <dbReference type="NCBI Taxonomy" id="634784"/>
    <lineage>
        <taxon>Bacteria</taxon>
        <taxon>Pseudomonadati</taxon>
        <taxon>Pseudomonadota</taxon>
        <taxon>Alphaproteobacteria</taxon>
        <taxon>Hyphomicrobiales</taxon>
        <taxon>Nitrobacteraceae</taxon>
        <taxon>Bradyrhizobium</taxon>
    </lineage>
</organism>
<keyword evidence="4" id="KW-0808">Transferase</keyword>
<evidence type="ECO:0000256" key="1">
    <source>
        <dbReference type="ARBA" id="ARBA00004236"/>
    </source>
</evidence>
<dbReference type="Pfam" id="PF02397">
    <property type="entry name" value="Bac_transf"/>
    <property type="match status" value="1"/>
</dbReference>
<keyword evidence="3" id="KW-1003">Cell membrane</keyword>
<comment type="caution">
    <text evidence="11">The sequence shown here is derived from an EMBL/GenBank/DDBJ whole genome shotgun (WGS) entry which is preliminary data.</text>
</comment>
<dbReference type="PANTHER" id="PTHR30576">
    <property type="entry name" value="COLANIC BIOSYNTHESIS UDP-GLUCOSE LIPID CARRIER TRANSFERASE"/>
    <property type="match status" value="1"/>
</dbReference>